<evidence type="ECO:0000313" key="1">
    <source>
        <dbReference type="EMBL" id="MFC1401813.1"/>
    </source>
</evidence>
<keyword evidence="2" id="KW-1185">Reference proteome</keyword>
<accession>A0ABV6UK53</accession>
<organism evidence="1 2">
    <name type="scientific">Streptacidiphilus cavernicola</name>
    <dbReference type="NCBI Taxonomy" id="3342716"/>
    <lineage>
        <taxon>Bacteria</taxon>
        <taxon>Bacillati</taxon>
        <taxon>Actinomycetota</taxon>
        <taxon>Actinomycetes</taxon>
        <taxon>Kitasatosporales</taxon>
        <taxon>Streptomycetaceae</taxon>
        <taxon>Streptacidiphilus</taxon>
    </lineage>
</organism>
<protein>
    <submittedName>
        <fullName evidence="1">Uncharacterized protein</fullName>
    </submittedName>
</protein>
<dbReference type="EMBL" id="JBHEZZ010000005">
    <property type="protein sequence ID" value="MFC1401813.1"/>
    <property type="molecule type" value="Genomic_DNA"/>
</dbReference>
<reference evidence="1 2" key="1">
    <citation type="submission" date="2024-09" db="EMBL/GenBank/DDBJ databases">
        <authorList>
            <person name="Lee S.D."/>
        </authorList>
    </citation>
    <scope>NUCLEOTIDE SEQUENCE [LARGE SCALE GENOMIC DNA]</scope>
    <source>
        <strain evidence="1 2">N1-5</strain>
    </source>
</reference>
<evidence type="ECO:0000313" key="2">
    <source>
        <dbReference type="Proteomes" id="UP001592528"/>
    </source>
</evidence>
<dbReference type="Proteomes" id="UP001592528">
    <property type="component" value="Unassembled WGS sequence"/>
</dbReference>
<proteinExistence type="predicted"/>
<gene>
    <name evidence="1" type="ORF">ACEZDJ_10990</name>
</gene>
<name>A0ABV6UK53_9ACTN</name>
<comment type="caution">
    <text evidence="1">The sequence shown here is derived from an EMBL/GenBank/DDBJ whole genome shotgun (WGS) entry which is preliminary data.</text>
</comment>
<sequence>MTSLVHASPVDAAGKARPGYSITRVTGKTVDCLTPSPSAVRVDVVACGSTADDADVCWVEPDRAKVLCEISPWDKELREFTSSGMIHKMTVPAQPLAWAVVLQGGDKCVRRIGGAVDSLPFGIIPAYYCQDQNRMIVVGADGKLFDKSSARWTVQTIDEPEAVKAGSAYKLPPRESVVTAYFAD</sequence>
<dbReference type="RefSeq" id="WP_157623830.1">
    <property type="nucleotide sequence ID" value="NZ_JBHEZZ010000005.1"/>
</dbReference>